<feature type="disulfide bond" description="Essential for enzymatic activity" evidence="8">
    <location>
        <begin position="174"/>
        <end position="211"/>
    </location>
</feature>
<evidence type="ECO:0000313" key="10">
    <source>
        <dbReference type="EMBL" id="GCC31688.1"/>
    </source>
</evidence>
<dbReference type="GO" id="GO:0005634">
    <property type="term" value="C:nucleus"/>
    <property type="evidence" value="ECO:0007669"/>
    <property type="project" value="TreeGrafter"/>
</dbReference>
<keyword evidence="11" id="KW-1185">Reference proteome</keyword>
<dbReference type="OMA" id="YHFVVSE"/>
<evidence type="ECO:0000256" key="4">
    <source>
        <dbReference type="ARBA" id="ARBA00022801"/>
    </source>
</evidence>
<keyword evidence="4 6" id="KW-0378">Hydrolase</keyword>
<dbReference type="EMBL" id="BEZZ01000381">
    <property type="protein sequence ID" value="GCC31688.1"/>
    <property type="molecule type" value="Genomic_DNA"/>
</dbReference>
<dbReference type="PANTHER" id="PTHR11371:SF29">
    <property type="entry name" value="DEOXYRIBONUCLEASE-1-LIKE 2"/>
    <property type="match status" value="1"/>
</dbReference>
<comment type="caution">
    <text evidence="10">The sequence shown here is derived from an EMBL/GenBank/DDBJ whole genome shotgun (WGS) entry which is preliminary data.</text>
</comment>
<evidence type="ECO:0000256" key="3">
    <source>
        <dbReference type="ARBA" id="ARBA00022759"/>
    </source>
</evidence>
<feature type="active site" evidence="7">
    <location>
        <position position="79"/>
    </location>
</feature>
<accession>A0A401SMT9</accession>
<keyword evidence="5 8" id="KW-1015">Disulfide bond</keyword>
<organism evidence="10 11">
    <name type="scientific">Chiloscyllium punctatum</name>
    <name type="common">Brownbanded bambooshark</name>
    <name type="synonym">Hemiscyllium punctatum</name>
    <dbReference type="NCBI Taxonomy" id="137246"/>
    <lineage>
        <taxon>Eukaryota</taxon>
        <taxon>Metazoa</taxon>
        <taxon>Chordata</taxon>
        <taxon>Craniata</taxon>
        <taxon>Vertebrata</taxon>
        <taxon>Chondrichthyes</taxon>
        <taxon>Elasmobranchii</taxon>
        <taxon>Galeomorphii</taxon>
        <taxon>Galeoidea</taxon>
        <taxon>Orectolobiformes</taxon>
        <taxon>Hemiscylliidae</taxon>
        <taxon>Chiloscyllium</taxon>
    </lineage>
</organism>
<evidence type="ECO:0000256" key="8">
    <source>
        <dbReference type="PIRSR" id="PIRSR000988-2"/>
    </source>
</evidence>
<dbReference type="Proteomes" id="UP000287033">
    <property type="component" value="Unassembled WGS sequence"/>
</dbReference>
<evidence type="ECO:0000256" key="6">
    <source>
        <dbReference type="PIRNR" id="PIRNR000988"/>
    </source>
</evidence>
<evidence type="ECO:0000313" key="11">
    <source>
        <dbReference type="Proteomes" id="UP000287033"/>
    </source>
</evidence>
<keyword evidence="3 6" id="KW-0255">Endonuclease</keyword>
<dbReference type="PRINTS" id="PR00130">
    <property type="entry name" value="DNASEI"/>
</dbReference>
<dbReference type="Pfam" id="PF03372">
    <property type="entry name" value="Exo_endo_phos"/>
    <property type="match status" value="1"/>
</dbReference>
<reference evidence="10 11" key="1">
    <citation type="journal article" date="2018" name="Nat. Ecol. Evol.">
        <title>Shark genomes provide insights into elasmobranch evolution and the origin of vertebrates.</title>
        <authorList>
            <person name="Hara Y"/>
            <person name="Yamaguchi K"/>
            <person name="Onimaru K"/>
            <person name="Kadota M"/>
            <person name="Koyanagi M"/>
            <person name="Keeley SD"/>
            <person name="Tatsumi K"/>
            <person name="Tanaka K"/>
            <person name="Motone F"/>
            <person name="Kageyama Y"/>
            <person name="Nozu R"/>
            <person name="Adachi N"/>
            <person name="Nishimura O"/>
            <person name="Nakagawa R"/>
            <person name="Tanegashima C"/>
            <person name="Kiyatake I"/>
            <person name="Matsumoto R"/>
            <person name="Murakumo K"/>
            <person name="Nishida K"/>
            <person name="Terakita A"/>
            <person name="Kuratani S"/>
            <person name="Sato K"/>
            <person name="Hyodo S Kuraku.S."/>
        </authorList>
    </citation>
    <scope>NUCLEOTIDE SEQUENCE [LARGE SCALE GENOMIC DNA]</scope>
</reference>
<dbReference type="InterPro" id="IPR005135">
    <property type="entry name" value="Endo/exonuclease/phosphatase"/>
</dbReference>
<name>A0A401SMT9_CHIPU</name>
<keyword evidence="2 6" id="KW-0540">Nuclease</keyword>
<sequence>MCEPSPACSLNEALGEDIQSHTFKFILALVQRYDIILIQEVRDADLSAVKTLMNKLNSPSKETYSYIVSDPLGHSTYKERYLFVYRDSKVSVVNSYLYNDGSEKTGHDIFSRDPFVVKFSLPYSAICDFIIIPQHTSPSSAVKEIDALYDVFLDAKTKLGTDNMLIMGDLNADCSYVKPSDWAYIRLRKDNKFQWLIPDSADTTSAITTNCAYDRIIAVGSEMNNAVIDGSAGIYNFSKVFNFNNKMTLAVSDHYPVEVSLGTA</sequence>
<dbReference type="GO" id="GO:0003677">
    <property type="term" value="F:DNA binding"/>
    <property type="evidence" value="ECO:0007669"/>
    <property type="project" value="TreeGrafter"/>
</dbReference>
<evidence type="ECO:0000259" key="9">
    <source>
        <dbReference type="Pfam" id="PF03372"/>
    </source>
</evidence>
<protein>
    <recommendedName>
        <fullName evidence="6">Deoxyribonuclease</fullName>
    </recommendedName>
</protein>
<gene>
    <name evidence="10" type="ORF">chiPu_0010149</name>
</gene>
<evidence type="ECO:0000256" key="1">
    <source>
        <dbReference type="ARBA" id="ARBA00007359"/>
    </source>
</evidence>
<dbReference type="Gene3D" id="3.60.10.10">
    <property type="entry name" value="Endonuclease/exonuclease/phosphatase"/>
    <property type="match status" value="1"/>
</dbReference>
<dbReference type="PANTHER" id="PTHR11371">
    <property type="entry name" value="DEOXYRIBONUCLEASE"/>
    <property type="match status" value="1"/>
</dbReference>
<evidence type="ECO:0000256" key="2">
    <source>
        <dbReference type="ARBA" id="ARBA00022722"/>
    </source>
</evidence>
<evidence type="ECO:0000256" key="5">
    <source>
        <dbReference type="ARBA" id="ARBA00023157"/>
    </source>
</evidence>
<dbReference type="InterPro" id="IPR016202">
    <property type="entry name" value="DNase_I"/>
</dbReference>
<proteinExistence type="inferred from homology"/>
<dbReference type="OrthoDB" id="10061407at2759"/>
<dbReference type="GO" id="GO:0006308">
    <property type="term" value="P:DNA catabolic process"/>
    <property type="evidence" value="ECO:0007669"/>
    <property type="project" value="InterPro"/>
</dbReference>
<dbReference type="SUPFAM" id="SSF56219">
    <property type="entry name" value="DNase I-like"/>
    <property type="match status" value="1"/>
</dbReference>
<dbReference type="GO" id="GO:0004530">
    <property type="term" value="F:deoxyribonuclease I activity"/>
    <property type="evidence" value="ECO:0007669"/>
    <property type="project" value="TreeGrafter"/>
</dbReference>
<dbReference type="InterPro" id="IPR018057">
    <property type="entry name" value="Deoxyribonuclease-1_AS"/>
</dbReference>
<dbReference type="PROSITE" id="PS00919">
    <property type="entry name" value="DNASE_I_1"/>
    <property type="match status" value="1"/>
</dbReference>
<dbReference type="InterPro" id="IPR036691">
    <property type="entry name" value="Endo/exonu/phosph_ase_sf"/>
</dbReference>
<dbReference type="SMART" id="SM00476">
    <property type="entry name" value="DNaseIc"/>
    <property type="match status" value="1"/>
</dbReference>
<comment type="similarity">
    <text evidence="1 6">Belongs to the DNase I family.</text>
</comment>
<feature type="domain" description="Endonuclease/exonuclease/phosphatase" evidence="9">
    <location>
        <begin position="26"/>
        <end position="254"/>
    </location>
</feature>
<feature type="active site" evidence="7">
    <location>
        <position position="135"/>
    </location>
</feature>
<evidence type="ECO:0000256" key="7">
    <source>
        <dbReference type="PIRSR" id="PIRSR000988-1"/>
    </source>
</evidence>
<dbReference type="CDD" id="cd10282">
    <property type="entry name" value="DNase1"/>
    <property type="match status" value="1"/>
</dbReference>
<dbReference type="AlphaFoldDB" id="A0A401SMT9"/>
<dbReference type="STRING" id="137246.A0A401SMT9"/>
<dbReference type="PIRSF" id="PIRSF000988">
    <property type="entry name" value="DNase_I_euk"/>
    <property type="match status" value="1"/>
</dbReference>